<organism evidence="1 2">
    <name type="scientific">Arcicella rigui</name>
    <dbReference type="NCBI Taxonomy" id="797020"/>
    <lineage>
        <taxon>Bacteria</taxon>
        <taxon>Pseudomonadati</taxon>
        <taxon>Bacteroidota</taxon>
        <taxon>Cytophagia</taxon>
        <taxon>Cytophagales</taxon>
        <taxon>Flectobacillaceae</taxon>
        <taxon>Arcicella</taxon>
    </lineage>
</organism>
<evidence type="ECO:0000313" key="2">
    <source>
        <dbReference type="Proteomes" id="UP001302949"/>
    </source>
</evidence>
<name>A0ABU5QF18_9BACT</name>
<evidence type="ECO:0000313" key="1">
    <source>
        <dbReference type="EMBL" id="MEA5141142.1"/>
    </source>
</evidence>
<gene>
    <name evidence="1" type="ORF">VB248_18465</name>
</gene>
<keyword evidence="2" id="KW-1185">Reference proteome</keyword>
<comment type="caution">
    <text evidence="1">The sequence shown here is derived from an EMBL/GenBank/DDBJ whole genome shotgun (WGS) entry which is preliminary data.</text>
</comment>
<reference evidence="1 2" key="1">
    <citation type="submission" date="2023-12" db="EMBL/GenBank/DDBJ databases">
        <title>Novel species of the genus Arcicella isolated from rivers.</title>
        <authorList>
            <person name="Lu H."/>
        </authorList>
    </citation>
    <scope>NUCLEOTIDE SEQUENCE [LARGE SCALE GENOMIC DNA]</scope>
    <source>
        <strain evidence="1 2">KCTC 23307</strain>
    </source>
</reference>
<sequence length="68" mass="7520">MKLVRITSIANNKGNAGEEALEHFFEVGYDEKALIELIGLITLRTFTNYVFANTKITVDFPAIESIAG</sequence>
<evidence type="ECO:0008006" key="3">
    <source>
        <dbReference type="Google" id="ProtNLM"/>
    </source>
</evidence>
<dbReference type="InterPro" id="IPR029032">
    <property type="entry name" value="AhpD-like"/>
</dbReference>
<dbReference type="EMBL" id="JAYFUM010000024">
    <property type="protein sequence ID" value="MEA5141142.1"/>
    <property type="molecule type" value="Genomic_DNA"/>
</dbReference>
<protein>
    <recommendedName>
        <fullName evidence="3">Carboxymuconolactone decarboxylase</fullName>
    </recommendedName>
</protein>
<dbReference type="SUPFAM" id="SSF69118">
    <property type="entry name" value="AhpD-like"/>
    <property type="match status" value="1"/>
</dbReference>
<proteinExistence type="predicted"/>
<dbReference type="RefSeq" id="WP_323298299.1">
    <property type="nucleotide sequence ID" value="NZ_JAYFUM010000024.1"/>
</dbReference>
<accession>A0ABU5QF18</accession>
<dbReference type="Proteomes" id="UP001302949">
    <property type="component" value="Unassembled WGS sequence"/>
</dbReference>